<dbReference type="EMBL" id="GBXM01039226">
    <property type="protein sequence ID" value="JAH69351.1"/>
    <property type="molecule type" value="Transcribed_RNA"/>
</dbReference>
<organism evidence="1">
    <name type="scientific">Anguilla anguilla</name>
    <name type="common">European freshwater eel</name>
    <name type="synonym">Muraena anguilla</name>
    <dbReference type="NCBI Taxonomy" id="7936"/>
    <lineage>
        <taxon>Eukaryota</taxon>
        <taxon>Metazoa</taxon>
        <taxon>Chordata</taxon>
        <taxon>Craniata</taxon>
        <taxon>Vertebrata</taxon>
        <taxon>Euteleostomi</taxon>
        <taxon>Actinopterygii</taxon>
        <taxon>Neopterygii</taxon>
        <taxon>Teleostei</taxon>
        <taxon>Anguilliformes</taxon>
        <taxon>Anguillidae</taxon>
        <taxon>Anguilla</taxon>
    </lineage>
</organism>
<accession>A0A0E9UUD1</accession>
<protein>
    <submittedName>
        <fullName evidence="1">Uncharacterized protein</fullName>
    </submittedName>
</protein>
<reference evidence="1" key="1">
    <citation type="submission" date="2014-11" db="EMBL/GenBank/DDBJ databases">
        <authorList>
            <person name="Amaro Gonzalez C."/>
        </authorList>
    </citation>
    <scope>NUCLEOTIDE SEQUENCE</scope>
</reference>
<sequence>MSRNARHLSSSQMMSAGMDLSITLLKIVGARFPYFLLASSA</sequence>
<dbReference type="AlphaFoldDB" id="A0A0E9UUD1"/>
<proteinExistence type="predicted"/>
<reference evidence="1" key="2">
    <citation type="journal article" date="2015" name="Fish Shellfish Immunol.">
        <title>Early steps in the European eel (Anguilla anguilla)-Vibrio vulnificus interaction in the gills: Role of the RtxA13 toxin.</title>
        <authorList>
            <person name="Callol A."/>
            <person name="Pajuelo D."/>
            <person name="Ebbesson L."/>
            <person name="Teles M."/>
            <person name="MacKenzie S."/>
            <person name="Amaro C."/>
        </authorList>
    </citation>
    <scope>NUCLEOTIDE SEQUENCE</scope>
</reference>
<evidence type="ECO:0000313" key="1">
    <source>
        <dbReference type="EMBL" id="JAH69351.1"/>
    </source>
</evidence>
<name>A0A0E9UUD1_ANGAN</name>